<keyword evidence="7 8" id="KW-0472">Membrane</keyword>
<proteinExistence type="inferred from homology"/>
<feature type="transmembrane region" description="Helical" evidence="8">
    <location>
        <begin position="412"/>
        <end position="431"/>
    </location>
</feature>
<dbReference type="HOGENOM" id="CLU_027647_0_0_6"/>
<dbReference type="GO" id="GO:0022857">
    <property type="term" value="F:transmembrane transporter activity"/>
    <property type="evidence" value="ECO:0007669"/>
    <property type="project" value="UniProtKB-UniRule"/>
</dbReference>
<keyword evidence="4 8" id="KW-0997">Cell inner membrane</keyword>
<dbReference type="HAMAP" id="MF_01545">
    <property type="entry name" value="AaeB"/>
    <property type="match status" value="1"/>
</dbReference>
<dbReference type="Proteomes" id="UP000002069">
    <property type="component" value="Chromosome"/>
</dbReference>
<comment type="function">
    <text evidence="8">Forms an efflux pump with AaeA. Could function as a metabolic relief valve, allowing to eliminate certain compounds when they accumulate to high levels in the cell.</text>
</comment>
<evidence type="ECO:0000313" key="10">
    <source>
        <dbReference type="Proteomes" id="UP000002069"/>
    </source>
</evidence>
<dbReference type="GO" id="GO:0005886">
    <property type="term" value="C:plasma membrane"/>
    <property type="evidence" value="ECO:0007669"/>
    <property type="project" value="UniProtKB-SubCell"/>
</dbReference>
<reference evidence="9 10" key="1">
    <citation type="journal article" date="2010" name="J. Bacteriol.">
        <title>Complete Genome Sequence of Cronobacter turicensis LMG 23827, a foodborne pathogen causing deaths in neonates.</title>
        <authorList>
            <person name="Stephan R."/>
            <person name="Lehner A."/>
            <person name="Tischler P."/>
            <person name="Rattei T."/>
        </authorList>
    </citation>
    <scope>NUCLEOTIDE SEQUENCE [LARGE SCALE GENOMIC DNA]</scope>
    <source>
        <strain evidence="10">DSM 18703 / CCUG 55852 / LMG 23827 / z3032</strain>
    </source>
</reference>
<feature type="transmembrane region" description="Helical" evidence="8">
    <location>
        <begin position="385"/>
        <end position="400"/>
    </location>
</feature>
<keyword evidence="10" id="KW-1185">Reference proteome</keyword>
<evidence type="ECO:0000256" key="7">
    <source>
        <dbReference type="ARBA" id="ARBA00023136"/>
    </source>
</evidence>
<dbReference type="NCBIfam" id="NF007916">
    <property type="entry name" value="PRK10631.1"/>
    <property type="match status" value="1"/>
</dbReference>
<evidence type="ECO:0000256" key="6">
    <source>
        <dbReference type="ARBA" id="ARBA00022989"/>
    </source>
</evidence>
<protein>
    <recommendedName>
        <fullName evidence="8">p-hydroxybenzoic acid efflux pump subunit AaeB</fullName>
        <shortName evidence="8">pHBA efflux pump protein B</shortName>
    </recommendedName>
</protein>
<organism evidence="9 10">
    <name type="scientific">Cronobacter turicensis (strain DSM 18703 / CCUG 55852 / LMG 23827 / z3032)</name>
    <dbReference type="NCBI Taxonomy" id="693216"/>
    <lineage>
        <taxon>Bacteria</taxon>
        <taxon>Pseudomonadati</taxon>
        <taxon>Pseudomonadota</taxon>
        <taxon>Gammaproteobacteria</taxon>
        <taxon>Enterobacterales</taxon>
        <taxon>Enterobacteriaceae</taxon>
        <taxon>Cronobacter</taxon>
    </lineage>
</organism>
<evidence type="ECO:0000256" key="1">
    <source>
        <dbReference type="ARBA" id="ARBA00004651"/>
    </source>
</evidence>
<sequence>MRLMMMGFLSIDPRHLRFAIKLATAIVLALFVGFHFQLETPRWAVLTAAIVAAGPAFAAGGEPWSGAIRYRGMLRIIGTFIGCIAALVMIIGTIRAPVLMLTLCCIWVGFCTWVSSLVKVENSYAWGLAGYTALIIVITIQAEPLLAPQFALERCSEIVLGIFCAIIADLLFSPRSIKKEIDRELDALLVEQFRLMQLCMAHGDSEEVDKAWGALVRRTAALDGMRVNLNMESSRWVRANRRLKALNTLSLTLITQACETYLIQNTRPESIAPEYRELFVEPVETAADVHRRLKFIRRVLSWTGEHDTPVTIYTWVGAATRYLLLKRGVITNAKISAVEDDVLTDEVVVKAPSAERHHAMINFWRTTVSCLLGALFWLWTGWTSGSGAMIMIAVVTALAMRLPNPRMVSLDFLYGMLAALPLGAFYFLVVLPSTQQSMLLLCISLALLGFFIGIEVQKRRLGSMGALAGTINILVLDNPMTFHFSQFLDSALGQLVGCMLAMMVILVIRDNSQAQTGRMLLNQFVSTAVSSLTTNKAKRKENHLPALYQQLFLLLSKFPDDVAKFRLALNLIIAHQRLREAPVPVNDDLSAFHRQLRRTADRVISASSDEKRRATFRQLLDELAIYQEKLHVWAAPQSVIDSVKRLTDMLHKYQQAFTNT</sequence>
<evidence type="ECO:0000256" key="8">
    <source>
        <dbReference type="HAMAP-Rule" id="MF_01545"/>
    </source>
</evidence>
<feature type="transmembrane region" description="Helical" evidence="8">
    <location>
        <begin position="98"/>
        <end position="118"/>
    </location>
</feature>
<dbReference type="GO" id="GO:0046942">
    <property type="term" value="P:carboxylic acid transport"/>
    <property type="evidence" value="ECO:0007669"/>
    <property type="project" value="InterPro"/>
</dbReference>
<dbReference type="PANTHER" id="PTHR30509">
    <property type="entry name" value="P-HYDROXYBENZOIC ACID EFFLUX PUMP SUBUNIT-RELATED"/>
    <property type="match status" value="1"/>
</dbReference>
<keyword evidence="5 8" id="KW-0812">Transmembrane</keyword>
<dbReference type="EMBL" id="FN543093">
    <property type="protein sequence ID" value="CBA27280.1"/>
    <property type="molecule type" value="Genomic_DNA"/>
</dbReference>
<feature type="transmembrane region" description="Helical" evidence="8">
    <location>
        <begin position="20"/>
        <end position="37"/>
    </location>
</feature>
<name>C9XTI4_CROTZ</name>
<evidence type="ECO:0000313" key="9">
    <source>
        <dbReference type="EMBL" id="CBA27280.1"/>
    </source>
</evidence>
<feature type="transmembrane region" description="Helical" evidence="8">
    <location>
        <begin position="437"/>
        <end position="454"/>
    </location>
</feature>
<accession>C9XTI4</accession>
<feature type="transmembrane region" description="Helical" evidence="8">
    <location>
        <begin position="125"/>
        <end position="146"/>
    </location>
</feature>
<reference evidence="10" key="2">
    <citation type="journal article" date="2011" name="J. Bacteriol.">
        <title>Complete genome sequence of Cronobacter turicensis LMG 23827, a food-borne pathogen causing deaths in neonates.</title>
        <authorList>
            <person name="Stephan R."/>
            <person name="Lehner A."/>
            <person name="Tischler P."/>
            <person name="Rattei T."/>
        </authorList>
    </citation>
    <scope>NUCLEOTIDE SEQUENCE [LARGE SCALE GENOMIC DNA]</scope>
    <source>
        <strain evidence="10">DSM 18703 / CCUG 55852 / LMG 23827 / z3032</strain>
    </source>
</reference>
<dbReference type="PATRIC" id="fig|693216.3.peg.336"/>
<dbReference type="PANTHER" id="PTHR30509:SF9">
    <property type="entry name" value="MULTIDRUG RESISTANCE PROTEIN MDTO"/>
    <property type="match status" value="1"/>
</dbReference>
<gene>
    <name evidence="8 9" type="primary">aaeB</name>
    <name evidence="9" type="ordered locus">Ctu_03490</name>
</gene>
<feature type="transmembrane region" description="Helical" evidence="8">
    <location>
        <begin position="158"/>
        <end position="174"/>
    </location>
</feature>
<dbReference type="InterPro" id="IPR023706">
    <property type="entry name" value="PHBA_efflux_pump_AaeB"/>
</dbReference>
<dbReference type="Pfam" id="PF04632">
    <property type="entry name" value="FUSC"/>
    <property type="match status" value="1"/>
</dbReference>
<evidence type="ECO:0000256" key="3">
    <source>
        <dbReference type="ARBA" id="ARBA00022475"/>
    </source>
</evidence>
<feature type="transmembrane region" description="Helical" evidence="8">
    <location>
        <begin position="491"/>
        <end position="508"/>
    </location>
</feature>
<keyword evidence="6 8" id="KW-1133">Transmembrane helix</keyword>
<evidence type="ECO:0000256" key="2">
    <source>
        <dbReference type="ARBA" id="ARBA00022448"/>
    </source>
</evidence>
<dbReference type="KEGG" id="ctu:CTU_03490"/>
<keyword evidence="3 8" id="KW-1003">Cell membrane</keyword>
<comment type="similarity">
    <text evidence="8">Belongs to the aromatic acid exporter ArAE (TC 2.A.85) family.</text>
</comment>
<comment type="caution">
    <text evidence="8">Lacks conserved residue(s) required for the propagation of feature annotation.</text>
</comment>
<keyword evidence="2 8" id="KW-0813">Transport</keyword>
<evidence type="ECO:0000256" key="5">
    <source>
        <dbReference type="ARBA" id="ARBA00022692"/>
    </source>
</evidence>
<feature type="transmembrane region" description="Helical" evidence="8">
    <location>
        <begin position="73"/>
        <end position="92"/>
    </location>
</feature>
<evidence type="ECO:0000256" key="4">
    <source>
        <dbReference type="ARBA" id="ARBA00022519"/>
    </source>
</evidence>
<dbReference type="AlphaFoldDB" id="C9XTI4"/>
<feature type="transmembrane region" description="Helical" evidence="8">
    <location>
        <begin position="43"/>
        <end position="61"/>
    </location>
</feature>
<dbReference type="InterPro" id="IPR006726">
    <property type="entry name" value="PHBA_efflux_AaeB/fusaric-R"/>
</dbReference>
<comment type="subcellular location">
    <subcellularLocation>
        <location evidence="8">Cell inner membrane</location>
        <topology evidence="8">Multi-pass membrane protein</topology>
    </subcellularLocation>
    <subcellularLocation>
        <location evidence="1">Cell membrane</location>
        <topology evidence="1">Multi-pass membrane protein</topology>
    </subcellularLocation>
</comment>